<dbReference type="SUPFAM" id="SSF101936">
    <property type="entry name" value="DNA-binding pseudobarrel domain"/>
    <property type="match status" value="2"/>
</dbReference>
<keyword evidence="5" id="KW-0539">Nucleus</keyword>
<evidence type="ECO:0000256" key="3">
    <source>
        <dbReference type="ARBA" id="ARBA00023125"/>
    </source>
</evidence>
<dbReference type="PROSITE" id="PS50863">
    <property type="entry name" value="B3"/>
    <property type="match status" value="1"/>
</dbReference>
<dbReference type="InterPro" id="IPR015300">
    <property type="entry name" value="DNA-bd_pseudobarrel_sf"/>
</dbReference>
<comment type="caution">
    <text evidence="8">The sequence shown here is derived from an EMBL/GenBank/DDBJ whole genome shotgun (WGS) entry which is preliminary data.</text>
</comment>
<reference evidence="8 9" key="1">
    <citation type="submission" date="2024-04" db="EMBL/GenBank/DDBJ databases">
        <title>Genome assembly C_amara_ONT_v2.</title>
        <authorList>
            <person name="Yant L."/>
            <person name="Moore C."/>
            <person name="Slenker M."/>
        </authorList>
    </citation>
    <scope>NUCLEOTIDE SEQUENCE [LARGE SCALE GENOMIC DNA]</scope>
    <source>
        <tissue evidence="8">Leaf</tissue>
    </source>
</reference>
<dbReference type="Gene3D" id="2.40.330.10">
    <property type="entry name" value="DNA-binding pseudobarrel domain"/>
    <property type="match status" value="2"/>
</dbReference>
<protein>
    <submittedName>
        <fullName evidence="8">B3 domain-containing protein</fullName>
    </submittedName>
</protein>
<dbReference type="PANTHER" id="PTHR31920">
    <property type="entry name" value="B3 DOMAIN-CONTAINING"/>
    <property type="match status" value="1"/>
</dbReference>
<dbReference type="GO" id="GO:0005634">
    <property type="term" value="C:nucleus"/>
    <property type="evidence" value="ECO:0007669"/>
    <property type="project" value="UniProtKB-SubCell"/>
</dbReference>
<gene>
    <name evidence="8" type="ORF">V5N11_008050</name>
</gene>
<organism evidence="8 9">
    <name type="scientific">Cardamine amara subsp. amara</name>
    <dbReference type="NCBI Taxonomy" id="228776"/>
    <lineage>
        <taxon>Eukaryota</taxon>
        <taxon>Viridiplantae</taxon>
        <taxon>Streptophyta</taxon>
        <taxon>Embryophyta</taxon>
        <taxon>Tracheophyta</taxon>
        <taxon>Spermatophyta</taxon>
        <taxon>Magnoliopsida</taxon>
        <taxon>eudicotyledons</taxon>
        <taxon>Gunneridae</taxon>
        <taxon>Pentapetalae</taxon>
        <taxon>rosids</taxon>
        <taxon>malvids</taxon>
        <taxon>Brassicales</taxon>
        <taxon>Brassicaceae</taxon>
        <taxon>Cardamineae</taxon>
        <taxon>Cardamine</taxon>
    </lineage>
</organism>
<feature type="compositionally biased region" description="Acidic residues" evidence="6">
    <location>
        <begin position="142"/>
        <end position="168"/>
    </location>
</feature>
<proteinExistence type="predicted"/>
<dbReference type="Pfam" id="PF02362">
    <property type="entry name" value="B3"/>
    <property type="match status" value="1"/>
</dbReference>
<accession>A0ABD1APA0</accession>
<evidence type="ECO:0000313" key="9">
    <source>
        <dbReference type="Proteomes" id="UP001558713"/>
    </source>
</evidence>
<evidence type="ECO:0000256" key="2">
    <source>
        <dbReference type="ARBA" id="ARBA00023015"/>
    </source>
</evidence>
<dbReference type="InterPro" id="IPR003340">
    <property type="entry name" value="B3_DNA-bd"/>
</dbReference>
<dbReference type="GO" id="GO:0003677">
    <property type="term" value="F:DNA binding"/>
    <property type="evidence" value="ECO:0007669"/>
    <property type="project" value="UniProtKB-KW"/>
</dbReference>
<feature type="domain" description="TF-B3" evidence="7">
    <location>
        <begin position="15"/>
        <end position="111"/>
    </location>
</feature>
<comment type="subcellular location">
    <subcellularLocation>
        <location evidence="1">Nucleus</location>
    </subcellularLocation>
</comment>
<evidence type="ECO:0000259" key="7">
    <source>
        <dbReference type="PROSITE" id="PS50863"/>
    </source>
</evidence>
<keyword evidence="9" id="KW-1185">Reference proteome</keyword>
<evidence type="ECO:0000256" key="4">
    <source>
        <dbReference type="ARBA" id="ARBA00023163"/>
    </source>
</evidence>
<evidence type="ECO:0000256" key="6">
    <source>
        <dbReference type="SAM" id="MobiDB-lite"/>
    </source>
</evidence>
<evidence type="ECO:0000313" key="8">
    <source>
        <dbReference type="EMBL" id="KAL1208573.1"/>
    </source>
</evidence>
<dbReference type="Proteomes" id="UP001558713">
    <property type="component" value="Unassembled WGS sequence"/>
</dbReference>
<keyword evidence="2" id="KW-0805">Transcription regulation</keyword>
<feature type="region of interest" description="Disordered" evidence="6">
    <location>
        <begin position="128"/>
        <end position="175"/>
    </location>
</feature>
<dbReference type="SMART" id="SM01019">
    <property type="entry name" value="B3"/>
    <property type="match status" value="2"/>
</dbReference>
<dbReference type="InterPro" id="IPR050655">
    <property type="entry name" value="Plant_B3_domain"/>
</dbReference>
<evidence type="ECO:0000256" key="5">
    <source>
        <dbReference type="ARBA" id="ARBA00023242"/>
    </source>
</evidence>
<dbReference type="PANTHER" id="PTHR31920:SF32">
    <property type="entry name" value="B3 DOMAIN-CONTAINING PROTEIN REM22"/>
    <property type="match status" value="1"/>
</dbReference>
<evidence type="ECO:0000256" key="1">
    <source>
        <dbReference type="ARBA" id="ARBA00004123"/>
    </source>
</evidence>
<sequence>MKMNKRGNSADDRLPKFFKVYLPDESGDDLELPISFNSFLPKSLPENVIVRSIYGNVWKMAFRKCCGDVDKYVMVNGWKRIAKDEDLKNGDFLAFEFDGSRYFNFCIYEGLTMCKRLRRSSVLSKETNVVSDGEEKTQSSDDYTDYDDDDDDDSDETEAVEDDDEEKYLDDPANPYFTMTLNPKRKSQLKIPAHVIKDYGLNFPERITVIDPLVHKYGRMEKNIKIQMNGCIFVKKFGCVIRRNKMKTTDKMICEVKKTGTNVVHTIKVSIIRG</sequence>
<dbReference type="AlphaFoldDB" id="A0ABD1APA0"/>
<keyword evidence="4" id="KW-0804">Transcription</keyword>
<keyword evidence="3" id="KW-0238">DNA-binding</keyword>
<dbReference type="CDD" id="cd10017">
    <property type="entry name" value="B3_DNA"/>
    <property type="match status" value="1"/>
</dbReference>
<dbReference type="EMBL" id="JBANAX010000447">
    <property type="protein sequence ID" value="KAL1208573.1"/>
    <property type="molecule type" value="Genomic_DNA"/>
</dbReference>
<name>A0ABD1APA0_CARAN</name>